<dbReference type="AlphaFoldDB" id="A0A090DEL2"/>
<dbReference type="EMBL" id="CCMZ01000003">
    <property type="protein sequence ID" value="CDX11849.1"/>
    <property type="molecule type" value="Genomic_DNA"/>
</dbReference>
<organism evidence="1 2">
    <name type="scientific">Mesorhizobium plurifarium</name>
    <dbReference type="NCBI Taxonomy" id="69974"/>
    <lineage>
        <taxon>Bacteria</taxon>
        <taxon>Pseudomonadati</taxon>
        <taxon>Pseudomonadota</taxon>
        <taxon>Alphaproteobacteria</taxon>
        <taxon>Hyphomicrobiales</taxon>
        <taxon>Phyllobacteriaceae</taxon>
        <taxon>Mesorhizobium</taxon>
    </lineage>
</organism>
<protein>
    <recommendedName>
        <fullName evidence="3">SnoaL-like domain-containing protein</fullName>
    </recommendedName>
</protein>
<dbReference type="InterPro" id="IPR032710">
    <property type="entry name" value="NTF2-like_dom_sf"/>
</dbReference>
<proteinExistence type="predicted"/>
<evidence type="ECO:0008006" key="3">
    <source>
        <dbReference type="Google" id="ProtNLM"/>
    </source>
</evidence>
<reference evidence="2" key="1">
    <citation type="submission" date="2014-08" db="EMBL/GenBank/DDBJ databases">
        <authorList>
            <person name="Moulin L."/>
        </authorList>
    </citation>
    <scope>NUCLEOTIDE SEQUENCE [LARGE SCALE GENOMIC DNA]</scope>
</reference>
<name>A0A090DEL2_MESPL</name>
<evidence type="ECO:0000313" key="2">
    <source>
        <dbReference type="Proteomes" id="UP000045285"/>
    </source>
</evidence>
<dbReference type="Proteomes" id="UP000045285">
    <property type="component" value="Unassembled WGS sequence"/>
</dbReference>
<sequence length="128" mass="14757">MARSPKNSQLSTRSARQVFEDHLRLRLQGRLEEDLARNYAADVLLLTVNSNDCGHDALRNSARRLREQLPGAKFELIKKQVRERFALLIWRATSARFDAADGADTFFIQDGLIRLQTIHYRLLLSADY</sequence>
<dbReference type="SUPFAM" id="SSF54427">
    <property type="entry name" value="NTF2-like"/>
    <property type="match status" value="1"/>
</dbReference>
<evidence type="ECO:0000313" key="1">
    <source>
        <dbReference type="EMBL" id="CDX11849.1"/>
    </source>
</evidence>
<keyword evidence="2" id="KW-1185">Reference proteome</keyword>
<gene>
    <name evidence="1" type="ORF">MPL3356_110196</name>
</gene>
<accession>A0A090DEL2</accession>
<dbReference type="Gene3D" id="3.10.450.50">
    <property type="match status" value="1"/>
</dbReference>